<comment type="similarity">
    <text evidence="10">Belongs to the TRAFAC class YlqF/YawG GTPase family. RsgA subfamily.</text>
</comment>
<keyword evidence="3 10" id="KW-0479">Metal-binding</keyword>
<dbReference type="GO" id="GO:0019843">
    <property type="term" value="F:rRNA binding"/>
    <property type="evidence" value="ECO:0007669"/>
    <property type="project" value="UniProtKB-KW"/>
</dbReference>
<organism evidence="13 14">
    <name type="scientific">Clostridium intestinale DSM 6191</name>
    <dbReference type="NCBI Taxonomy" id="1121320"/>
    <lineage>
        <taxon>Bacteria</taxon>
        <taxon>Bacillati</taxon>
        <taxon>Bacillota</taxon>
        <taxon>Clostridia</taxon>
        <taxon>Eubacteriales</taxon>
        <taxon>Clostridiaceae</taxon>
        <taxon>Clostridium</taxon>
    </lineage>
</organism>
<dbReference type="CDD" id="cd01854">
    <property type="entry name" value="YjeQ_EngC"/>
    <property type="match status" value="1"/>
</dbReference>
<evidence type="ECO:0000259" key="12">
    <source>
        <dbReference type="PROSITE" id="PS51721"/>
    </source>
</evidence>
<gene>
    <name evidence="10" type="primary">rsgA</name>
    <name evidence="13" type="ORF">SAMN02745941_03198</name>
</gene>
<dbReference type="GO" id="GO:0042274">
    <property type="term" value="P:ribosomal small subunit biogenesis"/>
    <property type="evidence" value="ECO:0007669"/>
    <property type="project" value="UniProtKB-UniRule"/>
</dbReference>
<protein>
    <recommendedName>
        <fullName evidence="10">Small ribosomal subunit biogenesis GTPase RsgA</fullName>
        <ecNumber evidence="10">3.6.1.-</ecNumber>
    </recommendedName>
</protein>
<keyword evidence="4 10" id="KW-0699">rRNA-binding</keyword>
<evidence type="ECO:0000256" key="4">
    <source>
        <dbReference type="ARBA" id="ARBA00022730"/>
    </source>
</evidence>
<keyword evidence="7 10" id="KW-0862">Zinc</keyword>
<evidence type="ECO:0000259" key="11">
    <source>
        <dbReference type="PROSITE" id="PS50936"/>
    </source>
</evidence>
<evidence type="ECO:0000256" key="6">
    <source>
        <dbReference type="ARBA" id="ARBA00022801"/>
    </source>
</evidence>
<name>A0A1M5ZPE2_9CLOT</name>
<keyword evidence="2 10" id="KW-0690">Ribosome biogenesis</keyword>
<dbReference type="NCBIfam" id="TIGR00157">
    <property type="entry name" value="ribosome small subunit-dependent GTPase A"/>
    <property type="match status" value="1"/>
</dbReference>
<evidence type="ECO:0000256" key="7">
    <source>
        <dbReference type="ARBA" id="ARBA00022833"/>
    </source>
</evidence>
<dbReference type="InterPro" id="IPR027417">
    <property type="entry name" value="P-loop_NTPase"/>
</dbReference>
<dbReference type="GO" id="GO:0005737">
    <property type="term" value="C:cytoplasm"/>
    <property type="evidence" value="ECO:0007669"/>
    <property type="project" value="UniProtKB-SubCell"/>
</dbReference>
<feature type="binding site" evidence="10">
    <location>
        <begin position="202"/>
        <end position="210"/>
    </location>
    <ligand>
        <name>GTP</name>
        <dbReference type="ChEBI" id="CHEBI:37565"/>
    </ligand>
</feature>
<feature type="binding site" evidence="10">
    <location>
        <begin position="150"/>
        <end position="153"/>
    </location>
    <ligand>
        <name>GTP</name>
        <dbReference type="ChEBI" id="CHEBI:37565"/>
    </ligand>
</feature>
<dbReference type="Proteomes" id="UP000184241">
    <property type="component" value="Unassembled WGS sequence"/>
</dbReference>
<dbReference type="GO" id="GO:0003924">
    <property type="term" value="F:GTPase activity"/>
    <property type="evidence" value="ECO:0007669"/>
    <property type="project" value="UniProtKB-UniRule"/>
</dbReference>
<dbReference type="Gene3D" id="3.40.50.300">
    <property type="entry name" value="P-loop containing nucleotide triphosphate hydrolases"/>
    <property type="match status" value="1"/>
</dbReference>
<dbReference type="InterPro" id="IPR010914">
    <property type="entry name" value="RsgA_GTPase_dom"/>
</dbReference>
<dbReference type="RefSeq" id="WP_073021049.1">
    <property type="nucleotide sequence ID" value="NZ_FQXU01000010.1"/>
</dbReference>
<keyword evidence="6 10" id="KW-0378">Hydrolase</keyword>
<evidence type="ECO:0000313" key="14">
    <source>
        <dbReference type="Proteomes" id="UP000184241"/>
    </source>
</evidence>
<accession>A0A1M5ZPE2</accession>
<dbReference type="Pfam" id="PF03193">
    <property type="entry name" value="RsgA_GTPase"/>
    <property type="match status" value="1"/>
</dbReference>
<comment type="subunit">
    <text evidence="10">Monomer. Associates with 30S ribosomal subunit, binds 16S rRNA.</text>
</comment>
<feature type="domain" description="CP-type G" evidence="12">
    <location>
        <begin position="105"/>
        <end position="260"/>
    </location>
</feature>
<feature type="binding site" evidence="10">
    <location>
        <position position="296"/>
    </location>
    <ligand>
        <name>Zn(2+)</name>
        <dbReference type="ChEBI" id="CHEBI:29105"/>
    </ligand>
</feature>
<feature type="domain" description="EngC GTPase" evidence="11">
    <location>
        <begin position="111"/>
        <end position="258"/>
    </location>
</feature>
<evidence type="ECO:0000256" key="10">
    <source>
        <dbReference type="HAMAP-Rule" id="MF_01820"/>
    </source>
</evidence>
<dbReference type="Gene3D" id="1.10.40.50">
    <property type="entry name" value="Probable gtpase engc, domain 3"/>
    <property type="match status" value="1"/>
</dbReference>
<evidence type="ECO:0000313" key="13">
    <source>
        <dbReference type="EMBL" id="SHI26090.1"/>
    </source>
</evidence>
<dbReference type="SUPFAM" id="SSF52540">
    <property type="entry name" value="P-loop containing nucleoside triphosphate hydrolases"/>
    <property type="match status" value="1"/>
</dbReference>
<evidence type="ECO:0000256" key="2">
    <source>
        <dbReference type="ARBA" id="ARBA00022517"/>
    </source>
</evidence>
<keyword evidence="9 10" id="KW-0342">GTP-binding</keyword>
<keyword evidence="8 10" id="KW-0694">RNA-binding</keyword>
<comment type="function">
    <text evidence="10">One of several proteins that assist in the late maturation steps of the functional core of the 30S ribosomal subunit. Helps release RbfA from mature subunits. May play a role in the assembly of ribosomal proteins into the subunit. Circularly permuted GTPase that catalyzes slow GTP hydrolysis, GTPase activity is stimulated by the 30S ribosomal subunit.</text>
</comment>
<dbReference type="HAMAP" id="MF_01820">
    <property type="entry name" value="GTPase_RsgA"/>
    <property type="match status" value="1"/>
</dbReference>
<dbReference type="InterPro" id="IPR030378">
    <property type="entry name" value="G_CP_dom"/>
</dbReference>
<comment type="cofactor">
    <cofactor evidence="10">
        <name>Zn(2+)</name>
        <dbReference type="ChEBI" id="CHEBI:29105"/>
    </cofactor>
    <text evidence="10">Binds 1 zinc ion per subunit.</text>
</comment>
<dbReference type="InterPro" id="IPR004881">
    <property type="entry name" value="Ribosome_biogen_GTPase_RsgA"/>
</dbReference>
<dbReference type="GO" id="GO:0005525">
    <property type="term" value="F:GTP binding"/>
    <property type="evidence" value="ECO:0007669"/>
    <property type="project" value="UniProtKB-UniRule"/>
</dbReference>
<evidence type="ECO:0000256" key="8">
    <source>
        <dbReference type="ARBA" id="ARBA00022884"/>
    </source>
</evidence>
<feature type="binding site" evidence="10">
    <location>
        <position position="290"/>
    </location>
    <ligand>
        <name>Zn(2+)</name>
        <dbReference type="ChEBI" id="CHEBI:29105"/>
    </ligand>
</feature>
<dbReference type="PROSITE" id="PS51721">
    <property type="entry name" value="G_CP"/>
    <property type="match status" value="1"/>
</dbReference>
<keyword evidence="5 10" id="KW-0547">Nucleotide-binding</keyword>
<evidence type="ECO:0000256" key="3">
    <source>
        <dbReference type="ARBA" id="ARBA00022723"/>
    </source>
</evidence>
<evidence type="ECO:0000256" key="1">
    <source>
        <dbReference type="ARBA" id="ARBA00022490"/>
    </source>
</evidence>
<dbReference type="EC" id="3.6.1.-" evidence="10"/>
<sequence length="355" mass="39615">MNNNLEKIGLNQEILNNFEIYKDGYLGRVIAEHKGSYKVTTDIDTLIAKVPGKLLYSSQGRESYPAVGDWVVLDRNDGSSGDAIINKILPRKSKLSRKIAGNTIEEQIIAVNIDTIFICMSLNRDFNLRRLERYISISWDSGATPVVILTKADLCEDLDDKLSEVYNTAIGIEVLVVSSLKDAGIDKVKSIITNGSTIAFLGSSGVGKSTLINKLLEEDKQLVSNISEFNDKGRHTTTHRELIPLPFNGAVIDTPGMRELQLLDNSDGIDDSFSDIQELSNKCKFSNCNHNTEPGCAVKEAIENGTLSLERFNSYKKLKKEALFMESKINKSLKSEKKKEFIKINKSQRKNKDIF</sequence>
<dbReference type="GO" id="GO:0046872">
    <property type="term" value="F:metal ion binding"/>
    <property type="evidence" value="ECO:0007669"/>
    <property type="project" value="UniProtKB-KW"/>
</dbReference>
<dbReference type="PANTHER" id="PTHR32120:SF10">
    <property type="entry name" value="SMALL RIBOSOMAL SUBUNIT BIOGENESIS GTPASE RSGA"/>
    <property type="match status" value="1"/>
</dbReference>
<proteinExistence type="inferred from homology"/>
<dbReference type="EMBL" id="FQXU01000010">
    <property type="protein sequence ID" value="SHI26090.1"/>
    <property type="molecule type" value="Genomic_DNA"/>
</dbReference>
<dbReference type="PROSITE" id="PS50936">
    <property type="entry name" value="ENGC_GTPASE"/>
    <property type="match status" value="1"/>
</dbReference>
<keyword evidence="1 10" id="KW-0963">Cytoplasm</keyword>
<reference evidence="13 14" key="1">
    <citation type="submission" date="2016-11" db="EMBL/GenBank/DDBJ databases">
        <authorList>
            <person name="Jaros S."/>
            <person name="Januszkiewicz K."/>
            <person name="Wedrychowicz H."/>
        </authorList>
    </citation>
    <scope>NUCLEOTIDE SEQUENCE [LARGE SCALE GENOMIC DNA]</scope>
    <source>
        <strain evidence="13 14">DSM 6191</strain>
    </source>
</reference>
<feature type="binding site" evidence="10">
    <location>
        <position position="288"/>
    </location>
    <ligand>
        <name>Zn(2+)</name>
        <dbReference type="ChEBI" id="CHEBI:29105"/>
    </ligand>
</feature>
<dbReference type="AlphaFoldDB" id="A0A1M5ZPE2"/>
<comment type="subcellular location">
    <subcellularLocation>
        <location evidence="10">Cytoplasm</location>
    </subcellularLocation>
</comment>
<evidence type="ECO:0000256" key="9">
    <source>
        <dbReference type="ARBA" id="ARBA00023134"/>
    </source>
</evidence>
<feature type="binding site" evidence="10">
    <location>
        <position position="283"/>
    </location>
    <ligand>
        <name>Zn(2+)</name>
        <dbReference type="ChEBI" id="CHEBI:29105"/>
    </ligand>
</feature>
<dbReference type="PANTHER" id="PTHR32120">
    <property type="entry name" value="SMALL RIBOSOMAL SUBUNIT BIOGENESIS GTPASE RSGA"/>
    <property type="match status" value="1"/>
</dbReference>
<evidence type="ECO:0000256" key="5">
    <source>
        <dbReference type="ARBA" id="ARBA00022741"/>
    </source>
</evidence>